<gene>
    <name evidence="2" type="ORF">Premu_2032</name>
</gene>
<name>F8N7G7_9BACT</name>
<proteinExistence type="predicted"/>
<dbReference type="PROSITE" id="PS50943">
    <property type="entry name" value="HTH_CROC1"/>
    <property type="match status" value="1"/>
</dbReference>
<dbReference type="Proteomes" id="UP000002772">
    <property type="component" value="Unassembled WGS sequence"/>
</dbReference>
<dbReference type="InterPro" id="IPR001387">
    <property type="entry name" value="Cro/C1-type_HTH"/>
</dbReference>
<organism evidence="2 3">
    <name type="scientific">Hallella multisaccharivorax DSM 17128</name>
    <dbReference type="NCBI Taxonomy" id="688246"/>
    <lineage>
        <taxon>Bacteria</taxon>
        <taxon>Pseudomonadati</taxon>
        <taxon>Bacteroidota</taxon>
        <taxon>Bacteroidia</taxon>
        <taxon>Bacteroidales</taxon>
        <taxon>Prevotellaceae</taxon>
        <taxon>Hallella</taxon>
    </lineage>
</organism>
<keyword evidence="3" id="KW-1185">Reference proteome</keyword>
<dbReference type="AlphaFoldDB" id="F8N7G7"/>
<evidence type="ECO:0000313" key="3">
    <source>
        <dbReference type="Proteomes" id="UP000002772"/>
    </source>
</evidence>
<sequence length="184" mass="20717">MFTSPFLEICNMKHRDSKYKTILITPEILSSDNHEDIIKAISIMTGRDLSYLSKIFKGTANPSIDVLQDIAGSQGIRYVILPVPESSSLKRLLLRYGEEKQHYWKIPKEGCITLFDFFVEAARNHDITPSPSVTKAVYILTAIIARAALINHGSDELSQILEGFSNEIATFIWNKTHPDPTGHK</sequence>
<feature type="domain" description="HTH cro/C1-type" evidence="1">
    <location>
        <begin position="50"/>
        <end position="81"/>
    </location>
</feature>
<reference evidence="3" key="1">
    <citation type="journal article" date="2011" name="Stand. Genomic Sci.">
        <title>Non-contiguous finished genome sequence of the opportunistic oral pathogen Prevotella multisaccharivorax type strain (PPPA20).</title>
        <authorList>
            <person name="Pati A."/>
            <person name="Gronow S."/>
            <person name="Lu M."/>
            <person name="Lapidus A."/>
            <person name="Nolan M."/>
            <person name="Lucas S."/>
            <person name="Hammon N."/>
            <person name="Deshpande S."/>
            <person name="Cheng J.F."/>
            <person name="Tapia R."/>
            <person name="Han C."/>
            <person name="Goodwin L."/>
            <person name="Pitluck S."/>
            <person name="Liolios K."/>
            <person name="Pagani I."/>
            <person name="Mavromatis K."/>
            <person name="Mikhailova N."/>
            <person name="Huntemann M."/>
            <person name="Chen A."/>
            <person name="Palaniappan K."/>
            <person name="Land M."/>
            <person name="Hauser L."/>
            <person name="Detter J.C."/>
            <person name="Brambilla E.M."/>
            <person name="Rohde M."/>
            <person name="Goker M."/>
            <person name="Woyke T."/>
            <person name="Bristow J."/>
            <person name="Eisen J.A."/>
            <person name="Markowitz V."/>
            <person name="Hugenholtz P."/>
            <person name="Kyrpides N.C."/>
            <person name="Klenk H.P."/>
            <person name="Ivanova N."/>
        </authorList>
    </citation>
    <scope>NUCLEOTIDE SEQUENCE [LARGE SCALE GENOMIC DNA]</scope>
    <source>
        <strain evidence="3">DSM 17128</strain>
    </source>
</reference>
<dbReference type="EMBL" id="GL945017">
    <property type="protein sequence ID" value="EGN57427.1"/>
    <property type="molecule type" value="Genomic_DNA"/>
</dbReference>
<evidence type="ECO:0000259" key="1">
    <source>
        <dbReference type="PROSITE" id="PS50943"/>
    </source>
</evidence>
<protein>
    <recommendedName>
        <fullName evidence="1">HTH cro/C1-type domain-containing protein</fullName>
    </recommendedName>
</protein>
<dbReference type="HOGENOM" id="CLU_1466968_0_0_10"/>
<evidence type="ECO:0000313" key="2">
    <source>
        <dbReference type="EMBL" id="EGN57427.1"/>
    </source>
</evidence>
<dbReference type="CDD" id="cd00093">
    <property type="entry name" value="HTH_XRE"/>
    <property type="match status" value="1"/>
</dbReference>
<accession>F8N7G7</accession>
<dbReference type="STRING" id="688246.Premu_2032"/>